<evidence type="ECO:0000313" key="3">
    <source>
        <dbReference type="Proteomes" id="UP000186895"/>
    </source>
</evidence>
<dbReference type="InterPro" id="IPR008030">
    <property type="entry name" value="NmrA-like"/>
</dbReference>
<reference evidence="3" key="1">
    <citation type="submission" date="2017-01" db="EMBL/GenBank/DDBJ databases">
        <authorList>
            <person name="Varghese N."/>
            <person name="Submissions S."/>
        </authorList>
    </citation>
    <scope>NUCLEOTIDE SEQUENCE [LARGE SCALE GENOMIC DNA]</scope>
    <source>
        <strain evidence="3">DSM 7027</strain>
    </source>
</reference>
<gene>
    <name evidence="2" type="ORF">SAMN05421647_102536</name>
</gene>
<evidence type="ECO:0000259" key="1">
    <source>
        <dbReference type="Pfam" id="PF05368"/>
    </source>
</evidence>
<sequence length="282" mass="29731">MIAITGATGQLGQQVIESLLQKTDANNLVALVRNPAKAEALKALGVDVREADYDRPETLVPALKGVEKLLLISANEVGRRVPQHQAVIEAAKAAGVGLLAYTSILKADTSPMLMANEHKVTEALIQDSGIPAVILRNGWYSENYTQSIGAILQVGAVNGAAQDGRFHTATRKDYAEAAAVVLTTENQAGKVYELAGDTGFTLAEFADALAKKTGQTIGYNNMKGEEFAALLVQIGLPQLFAEALADSEVQAAEGWLADDSKTLSTLIGRPTTPFSESIAAVL</sequence>
<dbReference type="Gene3D" id="3.90.25.10">
    <property type="entry name" value="UDP-galactose 4-epimerase, domain 1"/>
    <property type="match status" value="1"/>
</dbReference>
<dbReference type="SUPFAM" id="SSF51735">
    <property type="entry name" value="NAD(P)-binding Rossmann-fold domains"/>
    <property type="match status" value="1"/>
</dbReference>
<organism evidence="2 3">
    <name type="scientific">Marinobacterium stanieri</name>
    <dbReference type="NCBI Taxonomy" id="49186"/>
    <lineage>
        <taxon>Bacteria</taxon>
        <taxon>Pseudomonadati</taxon>
        <taxon>Pseudomonadota</taxon>
        <taxon>Gammaproteobacteria</taxon>
        <taxon>Oceanospirillales</taxon>
        <taxon>Oceanospirillaceae</taxon>
        <taxon>Marinobacterium</taxon>
    </lineage>
</organism>
<protein>
    <submittedName>
        <fullName evidence="2">NAD(P)H dehydrogenase (Quinone)</fullName>
    </submittedName>
</protein>
<dbReference type="EMBL" id="FTMN01000002">
    <property type="protein sequence ID" value="SIQ16519.1"/>
    <property type="molecule type" value="Genomic_DNA"/>
</dbReference>
<accession>A0A1N6QIV2</accession>
<dbReference type="InterPro" id="IPR036291">
    <property type="entry name" value="NAD(P)-bd_dom_sf"/>
</dbReference>
<dbReference type="STRING" id="49186.SAMN05421647_102536"/>
<name>A0A1N6QIV2_9GAMM</name>
<dbReference type="Proteomes" id="UP000186895">
    <property type="component" value="Unassembled WGS sequence"/>
</dbReference>
<dbReference type="Pfam" id="PF05368">
    <property type="entry name" value="NmrA"/>
    <property type="match status" value="1"/>
</dbReference>
<dbReference type="Gene3D" id="3.40.50.720">
    <property type="entry name" value="NAD(P)-binding Rossmann-like Domain"/>
    <property type="match status" value="1"/>
</dbReference>
<proteinExistence type="predicted"/>
<dbReference type="PANTHER" id="PTHR47129">
    <property type="entry name" value="QUINONE OXIDOREDUCTASE 2"/>
    <property type="match status" value="1"/>
</dbReference>
<evidence type="ECO:0000313" key="2">
    <source>
        <dbReference type="EMBL" id="SIQ16519.1"/>
    </source>
</evidence>
<dbReference type="InterPro" id="IPR052718">
    <property type="entry name" value="NmrA-type_oxidoreductase"/>
</dbReference>
<dbReference type="RefSeq" id="WP_076462062.1">
    <property type="nucleotide sequence ID" value="NZ_FTMN01000002.1"/>
</dbReference>
<dbReference type="AlphaFoldDB" id="A0A1N6QIV2"/>
<dbReference type="PANTHER" id="PTHR47129:SF1">
    <property type="entry name" value="NMRA-LIKE DOMAIN-CONTAINING PROTEIN"/>
    <property type="match status" value="1"/>
</dbReference>
<keyword evidence="3" id="KW-1185">Reference proteome</keyword>
<dbReference type="eggNOG" id="COG0702">
    <property type="taxonomic scope" value="Bacteria"/>
</dbReference>
<feature type="domain" description="NmrA-like" evidence="1">
    <location>
        <begin position="2"/>
        <end position="248"/>
    </location>
</feature>
<dbReference type="CDD" id="cd05269">
    <property type="entry name" value="TMR_SDR_a"/>
    <property type="match status" value="1"/>
</dbReference>